<accession>A0A0M3I301</accession>
<proteinExistence type="predicted"/>
<reference evidence="2" key="1">
    <citation type="submission" date="2017-02" db="UniProtKB">
        <authorList>
            <consortium name="WormBaseParasite"/>
        </authorList>
    </citation>
    <scope>IDENTIFICATION</scope>
</reference>
<protein>
    <submittedName>
        <fullName evidence="2">Secreted protein</fullName>
    </submittedName>
</protein>
<organism evidence="1 2">
    <name type="scientific">Ascaris lumbricoides</name>
    <name type="common">Giant roundworm</name>
    <dbReference type="NCBI Taxonomy" id="6252"/>
    <lineage>
        <taxon>Eukaryota</taxon>
        <taxon>Metazoa</taxon>
        <taxon>Ecdysozoa</taxon>
        <taxon>Nematoda</taxon>
        <taxon>Chromadorea</taxon>
        <taxon>Rhabditida</taxon>
        <taxon>Spirurina</taxon>
        <taxon>Ascaridomorpha</taxon>
        <taxon>Ascaridoidea</taxon>
        <taxon>Ascarididae</taxon>
        <taxon>Ascaris</taxon>
    </lineage>
</organism>
<dbReference type="WBParaSite" id="ALUE_0001095101-mRNA-1">
    <property type="protein sequence ID" value="ALUE_0001095101-mRNA-1"/>
    <property type="gene ID" value="ALUE_0001095101"/>
</dbReference>
<dbReference type="AlphaFoldDB" id="A0A0M3I301"/>
<sequence>MPKTGIEPVSPLPQRGVLTTILLGPLVFLVQENRVKNSLLSATNLFYAANCAVPWVPYPKNKSLRCLTGFLSLMPKTGIEPVSPRPQRGVLNTILLGSFVPFV</sequence>
<dbReference type="Proteomes" id="UP000036681">
    <property type="component" value="Unplaced"/>
</dbReference>
<name>A0A0M3I301_ASCLU</name>
<keyword evidence="1" id="KW-1185">Reference proteome</keyword>
<evidence type="ECO:0000313" key="1">
    <source>
        <dbReference type="Proteomes" id="UP000036681"/>
    </source>
</evidence>
<evidence type="ECO:0000313" key="2">
    <source>
        <dbReference type="WBParaSite" id="ALUE_0001095101-mRNA-1"/>
    </source>
</evidence>